<feature type="compositionally biased region" description="Low complexity" evidence="1">
    <location>
        <begin position="176"/>
        <end position="191"/>
    </location>
</feature>
<dbReference type="EMBL" id="CP113517">
    <property type="protein sequence ID" value="WAR43877.1"/>
    <property type="molecule type" value="Genomic_DNA"/>
</dbReference>
<accession>A0ABY7GFW0</accession>
<dbReference type="Proteomes" id="UP001162780">
    <property type="component" value="Chromosome"/>
</dbReference>
<sequence>MSMECLTQAFNASIKGASKAVLIALADRANRGGYCFASLSDIAFRAGCDRRTVMRSIDTLEKSGFILVIRDKGRTNHYMILPAVSDDAGDNMSQYDESEQADFEQNLSTASDIESPKKVIHIGDNVSKTGDMVSKTRGVMSPKPNITQLTQKRAREESPKNVTCQPKDRKPKPRIDAQPPIQPDQPQRNRQAGIHGLRGIKAILKNITPTQPDQDIANRKA</sequence>
<dbReference type="InterPro" id="IPR036390">
    <property type="entry name" value="WH_DNA-bd_sf"/>
</dbReference>
<name>A0ABY7GFW0_9GAMM</name>
<protein>
    <submittedName>
        <fullName evidence="2">Helix-turn-helix domain-containing protein</fullName>
    </submittedName>
</protein>
<evidence type="ECO:0000256" key="1">
    <source>
        <dbReference type="SAM" id="MobiDB-lite"/>
    </source>
</evidence>
<dbReference type="SUPFAM" id="SSF46785">
    <property type="entry name" value="Winged helix' DNA-binding domain"/>
    <property type="match status" value="1"/>
</dbReference>
<dbReference type="Pfam" id="PF13730">
    <property type="entry name" value="HTH_36"/>
    <property type="match status" value="1"/>
</dbReference>
<dbReference type="InterPro" id="IPR036388">
    <property type="entry name" value="WH-like_DNA-bd_sf"/>
</dbReference>
<evidence type="ECO:0000313" key="2">
    <source>
        <dbReference type="EMBL" id="WAR43877.1"/>
    </source>
</evidence>
<gene>
    <name evidence="2" type="ORF">NM686_016070</name>
</gene>
<organism evidence="2 3">
    <name type="scientific">Methylomonas rapida</name>
    <dbReference type="NCBI Taxonomy" id="2963939"/>
    <lineage>
        <taxon>Bacteria</taxon>
        <taxon>Pseudomonadati</taxon>
        <taxon>Pseudomonadota</taxon>
        <taxon>Gammaproteobacteria</taxon>
        <taxon>Methylococcales</taxon>
        <taxon>Methylococcaceae</taxon>
        <taxon>Methylomonas</taxon>
    </lineage>
</organism>
<reference evidence="2" key="1">
    <citation type="submission" date="2022-11" db="EMBL/GenBank/DDBJ databases">
        <title>Methylomonas rapida sp. nov., Carotenoid-Producing Obligate Methanotrophs with High Growth Characteristics and Biotechnological Potential.</title>
        <authorList>
            <person name="Tikhonova E.N."/>
            <person name="Suleimanov R.Z."/>
            <person name="Miroshnikov K."/>
            <person name="Oshkin I.Y."/>
            <person name="Belova S.E."/>
            <person name="Danilova O.V."/>
            <person name="Ashikhmin A."/>
            <person name="Konopkin A."/>
            <person name="But S.Y."/>
            <person name="Khmelenina V.N."/>
            <person name="Kuznetsov N."/>
            <person name="Pimenov N.V."/>
            <person name="Dedysh S.N."/>
        </authorList>
    </citation>
    <scope>NUCLEOTIDE SEQUENCE</scope>
    <source>
        <strain evidence="2">MP1</strain>
    </source>
</reference>
<evidence type="ECO:0000313" key="3">
    <source>
        <dbReference type="Proteomes" id="UP001162780"/>
    </source>
</evidence>
<dbReference type="Gene3D" id="1.10.10.10">
    <property type="entry name" value="Winged helix-like DNA-binding domain superfamily/Winged helix DNA-binding domain"/>
    <property type="match status" value="1"/>
</dbReference>
<keyword evidence="3" id="KW-1185">Reference proteome</keyword>
<feature type="region of interest" description="Disordered" evidence="1">
    <location>
        <begin position="128"/>
        <end position="195"/>
    </location>
</feature>
<dbReference type="RefSeq" id="WP_255188862.1">
    <property type="nucleotide sequence ID" value="NZ_CP113517.1"/>
</dbReference>
<proteinExistence type="predicted"/>